<evidence type="ECO:0000256" key="1">
    <source>
        <dbReference type="SAM" id="MobiDB-lite"/>
    </source>
</evidence>
<accession>A0AAD4GYH3</accession>
<sequence>MGSDSICGDPKCGESFVCWADYQRLVQGQQPEAAGADGNTDEDESSESSESIGTELCDACQHLDLSPNSSNRSIDHLPDEIRQQIGETGSCPFCRLFKDIEFWNLPLDWNETSGFCVQRALDGSVHAQDGDSERIVFINPGSATAPHEFGRVVKPKADVSLFKRWLRLCETVHQEECAPVSEIFYPKNPRGLKAFRLIDVKDMCLVDAKPGCRYLTLSYMWGRLKSPELNKGNKSKLMISNSFKKILSSIPRTIRDAIDLVRRMGERYLWVDRFCLVQDDRSDMQHGIARMDLIYEGAVLCIIAAAGNSGNAGLPGIRRDSAREQRIEEVVPGVRMTTTSLFYNELNGQDYMTRGWTSLVFLDSMAYYRCCHVVWSEDTIYDNFPSLTHPHTGKSQNVSVLRKVIAEEGSPNYSSLLMRYNKRNLTDESDAVDAFMGILQRIASTIGSEIFLGLMTSTFDICMLFMHTTTNTAVRRPMFPSWSWAGWKGYTNNWVPERDGFDGNEWLAKNTRIVWYRRSVGTGKLELVVDPTGYRPDMATGLDLQTQPTDIPWGDILPVQYDVLQFWTWTIMIPTLKWPGRGFVTVVNCDGVECGSVYLDDNDYGKDKTRTYEAALLSTAEHCDLGKTWLSVPADQPIYYVILIEWMGIYAERRGMGYVHQSQIEYFLPPGRVWKEVVLA</sequence>
<dbReference type="Proteomes" id="UP001194746">
    <property type="component" value="Unassembled WGS sequence"/>
</dbReference>
<evidence type="ECO:0000313" key="4">
    <source>
        <dbReference type="Proteomes" id="UP001194746"/>
    </source>
</evidence>
<name>A0AAD4GYH3_ASPNN</name>
<reference evidence="3" key="2">
    <citation type="submission" date="2020-02" db="EMBL/GenBank/DDBJ databases">
        <authorList>
            <person name="Gilchrist C.L.M."/>
            <person name="Chooi Y.-H."/>
        </authorList>
    </citation>
    <scope>NUCLEOTIDE SEQUENCE</scope>
    <source>
        <strain evidence="3">MST-FP2251</strain>
    </source>
</reference>
<dbReference type="EMBL" id="VCAU01000002">
    <property type="protein sequence ID" value="KAF9894914.1"/>
    <property type="molecule type" value="Genomic_DNA"/>
</dbReference>
<dbReference type="PANTHER" id="PTHR33112">
    <property type="entry name" value="DOMAIN PROTEIN, PUTATIVE-RELATED"/>
    <property type="match status" value="1"/>
</dbReference>
<comment type="caution">
    <text evidence="3">The sequence shown here is derived from an EMBL/GenBank/DDBJ whole genome shotgun (WGS) entry which is preliminary data.</text>
</comment>
<proteinExistence type="predicted"/>
<keyword evidence="4" id="KW-1185">Reference proteome</keyword>
<organism evidence="3 4">
    <name type="scientific">Aspergillus nanangensis</name>
    <dbReference type="NCBI Taxonomy" id="2582783"/>
    <lineage>
        <taxon>Eukaryota</taxon>
        <taxon>Fungi</taxon>
        <taxon>Dikarya</taxon>
        <taxon>Ascomycota</taxon>
        <taxon>Pezizomycotina</taxon>
        <taxon>Eurotiomycetes</taxon>
        <taxon>Eurotiomycetidae</taxon>
        <taxon>Eurotiales</taxon>
        <taxon>Aspergillaceae</taxon>
        <taxon>Aspergillus</taxon>
        <taxon>Aspergillus subgen. Circumdati</taxon>
    </lineage>
</organism>
<dbReference type="PANTHER" id="PTHR33112:SF12">
    <property type="entry name" value="HETEROKARYON INCOMPATIBILITY DOMAIN-CONTAINING PROTEIN"/>
    <property type="match status" value="1"/>
</dbReference>
<protein>
    <recommendedName>
        <fullName evidence="2">Heterokaryon incompatibility domain-containing protein</fullName>
    </recommendedName>
</protein>
<dbReference type="Pfam" id="PF06985">
    <property type="entry name" value="HET"/>
    <property type="match status" value="1"/>
</dbReference>
<gene>
    <name evidence="3" type="ORF">FE257_004536</name>
</gene>
<dbReference type="AlphaFoldDB" id="A0AAD4GYH3"/>
<evidence type="ECO:0000259" key="2">
    <source>
        <dbReference type="Pfam" id="PF06985"/>
    </source>
</evidence>
<reference evidence="3" key="1">
    <citation type="journal article" date="2019" name="Beilstein J. Org. Chem.">
        <title>Nanangenines: drimane sesquiterpenoids as the dominant metabolite cohort of a novel Australian fungus, Aspergillus nanangensis.</title>
        <authorList>
            <person name="Lacey H.J."/>
            <person name="Gilchrist C.L.M."/>
            <person name="Crombie A."/>
            <person name="Kalaitzis J.A."/>
            <person name="Vuong D."/>
            <person name="Rutledge P.J."/>
            <person name="Turner P."/>
            <person name="Pitt J.I."/>
            <person name="Lacey E."/>
            <person name="Chooi Y.H."/>
            <person name="Piggott A.M."/>
        </authorList>
    </citation>
    <scope>NUCLEOTIDE SEQUENCE</scope>
    <source>
        <strain evidence="3">MST-FP2251</strain>
    </source>
</reference>
<evidence type="ECO:0000313" key="3">
    <source>
        <dbReference type="EMBL" id="KAF9894914.1"/>
    </source>
</evidence>
<dbReference type="InterPro" id="IPR010730">
    <property type="entry name" value="HET"/>
</dbReference>
<feature type="region of interest" description="Disordered" evidence="1">
    <location>
        <begin position="29"/>
        <end position="51"/>
    </location>
</feature>
<feature type="domain" description="Heterokaryon incompatibility" evidence="2">
    <location>
        <begin position="214"/>
        <end position="357"/>
    </location>
</feature>